<dbReference type="AlphaFoldDB" id="A0A843U7V7"/>
<dbReference type="Proteomes" id="UP000652761">
    <property type="component" value="Unassembled WGS sequence"/>
</dbReference>
<proteinExistence type="predicted"/>
<name>A0A843U7V7_COLES</name>
<organism evidence="1 2">
    <name type="scientific">Colocasia esculenta</name>
    <name type="common">Wild taro</name>
    <name type="synonym">Arum esculentum</name>
    <dbReference type="NCBI Taxonomy" id="4460"/>
    <lineage>
        <taxon>Eukaryota</taxon>
        <taxon>Viridiplantae</taxon>
        <taxon>Streptophyta</taxon>
        <taxon>Embryophyta</taxon>
        <taxon>Tracheophyta</taxon>
        <taxon>Spermatophyta</taxon>
        <taxon>Magnoliopsida</taxon>
        <taxon>Liliopsida</taxon>
        <taxon>Araceae</taxon>
        <taxon>Aroideae</taxon>
        <taxon>Colocasieae</taxon>
        <taxon>Colocasia</taxon>
    </lineage>
</organism>
<accession>A0A843U7V7</accession>
<reference evidence="1" key="1">
    <citation type="submission" date="2017-07" db="EMBL/GenBank/DDBJ databases">
        <title>Taro Niue Genome Assembly and Annotation.</title>
        <authorList>
            <person name="Atibalentja N."/>
            <person name="Keating K."/>
            <person name="Fields C.J."/>
        </authorList>
    </citation>
    <scope>NUCLEOTIDE SEQUENCE</scope>
    <source>
        <strain evidence="1">Niue_2</strain>
        <tissue evidence="1">Leaf</tissue>
    </source>
</reference>
<evidence type="ECO:0000313" key="2">
    <source>
        <dbReference type="Proteomes" id="UP000652761"/>
    </source>
</evidence>
<protein>
    <submittedName>
        <fullName evidence="1">Uncharacterized protein</fullName>
    </submittedName>
</protein>
<comment type="caution">
    <text evidence="1">The sequence shown here is derived from an EMBL/GenBank/DDBJ whole genome shotgun (WGS) entry which is preliminary data.</text>
</comment>
<dbReference type="EMBL" id="NMUH01000461">
    <property type="protein sequence ID" value="MQL79545.1"/>
    <property type="molecule type" value="Genomic_DNA"/>
</dbReference>
<keyword evidence="2" id="KW-1185">Reference proteome</keyword>
<gene>
    <name evidence="1" type="ORF">Taro_011974</name>
</gene>
<sequence>MLLSRRFIYFLHQSKKLQGKFQIHIMPRATKRYLILLMNPSEYRFCLGSVDTPLTGVDTVFQTLRQNDEEKVKWCQHRIK</sequence>
<evidence type="ECO:0000313" key="1">
    <source>
        <dbReference type="EMBL" id="MQL79545.1"/>
    </source>
</evidence>